<comment type="similarity">
    <text evidence="10">In the C-terminal section; belongs to the SecD/SecF family. SecF subfamily.</text>
</comment>
<dbReference type="InterPro" id="IPR048631">
    <property type="entry name" value="SecD_1st"/>
</dbReference>
<organism evidence="17 18">
    <name type="scientific">Fervidibacillus albus</name>
    <dbReference type="NCBI Taxonomy" id="2980026"/>
    <lineage>
        <taxon>Bacteria</taxon>
        <taxon>Bacillati</taxon>
        <taxon>Bacillota</taxon>
        <taxon>Bacilli</taxon>
        <taxon>Bacillales</taxon>
        <taxon>Bacillaceae</taxon>
        <taxon>Fervidibacillus</taxon>
    </lineage>
</organism>
<feature type="transmembrane region" description="Helical" evidence="12">
    <location>
        <begin position="677"/>
        <end position="699"/>
    </location>
</feature>
<reference evidence="17" key="1">
    <citation type="submission" date="2022-09" db="EMBL/GenBank/DDBJ databases">
        <title>Complete Genomes of Fervidibacillus albus and Fervidibacillus halotolerans isolated from tidal flat sediments.</title>
        <authorList>
            <person name="Kwon K.K."/>
            <person name="Yang S.-H."/>
            <person name="Park M.J."/>
            <person name="Oh H.-M."/>
        </authorList>
    </citation>
    <scope>NUCLEOTIDE SEQUENCE</scope>
    <source>
        <strain evidence="17">MEBiC13591</strain>
    </source>
</reference>
<keyword evidence="5 12" id="KW-0653">Protein transport</keyword>
<dbReference type="KEGG" id="faf:OE104_02715"/>
<dbReference type="Pfam" id="PF07549">
    <property type="entry name" value="Sec_GG"/>
    <property type="match status" value="1"/>
</dbReference>
<keyword evidence="2 12" id="KW-0813">Transport</keyword>
<feature type="transmembrane region" description="Helical" evidence="12">
    <location>
        <begin position="282"/>
        <end position="299"/>
    </location>
</feature>
<dbReference type="GO" id="GO:0005886">
    <property type="term" value="C:plasma membrane"/>
    <property type="evidence" value="ECO:0007669"/>
    <property type="project" value="UniProtKB-SubCell"/>
</dbReference>
<sequence length="753" mass="84034">MVKRSRIIAFFLLVLLFFSLMGTTTESILNRLKLGLDLQGGFEVLYEVQPVDEGEEITSETLASTAEALDRRINVLGVSEPKIEIEEGNRIRVQLAGIEDQNEAREILSTTAELSFRDAYDNKLLDGTDLVQGSAKQSFDEYGKPNVVLELKDASKFADATREVLQQDIPVMVIWLDFEEGVDSYLEERNEENPKYISAPGVDQVINSTDVEIRGDFTPEEAQTLANLLNAGALPVKLDEIYSTSVGAQFGVDALQKTVKAGIIGIALLFLFLIGFYRLPGIIATVSLSVYIYLILAVYDGLNAILTLPGIAALLLGIGMAVDANIITYERIKEELRVGRSLQAAFKEANKSSFITILDANVTTLIAAVVLFIYGESSVKGFATMLMVSIILSFFTSVYLTRFLLGLFIKSNWLNNRLGWLGVKKEEIKDIREGYDTLELSTKYEKYDFVKHRKIFFTISSVLISAGIVILLIFRLNLSIDFTSGTRIEVMAENSLTTEQIQEDLQTFGIETDDIVLSGDDYTRATARYKGVLDQDEINGLKDYFSEKYGSDPNVSVVTPTVGKELVKNAIIAVAIASIGMILYVTLRFEIRMALAAILALLHDAFFMVALFSMTRLEVDLNFIAAILTIIGYSINDTIVTFDRIRAHLKKKKRIRKFEELVDIVNQSLRQVLTRSISTSVTTLLPVVLLLLIGSEAIWNFSLAMFIGLLIGVYSSLFIAAQLWLLWKGRELKKKGTIITYKERKKYSDQPQV</sequence>
<evidence type="ECO:0000256" key="6">
    <source>
        <dbReference type="ARBA" id="ARBA00022989"/>
    </source>
</evidence>
<feature type="domain" description="Protein export membrane protein SecD/SecF C-terminal" evidence="14">
    <location>
        <begin position="241"/>
        <end position="405"/>
    </location>
</feature>
<dbReference type="InterPro" id="IPR022646">
    <property type="entry name" value="SecD/SecF_CS"/>
</dbReference>
<dbReference type="InterPro" id="IPR022813">
    <property type="entry name" value="SecD/SecF_arch_bac"/>
</dbReference>
<comment type="subunit">
    <text evidence="13">Forms a complex with SecD. Part of the essential Sec protein translocation apparatus which comprises SecA, SecYEG and auxiliary proteins SecDF. Other proteins may also be involved.</text>
</comment>
<dbReference type="FunFam" id="1.20.1640.10:FF:000004">
    <property type="entry name" value="Protein translocase subunit SecD"/>
    <property type="match status" value="1"/>
</dbReference>
<dbReference type="Pfam" id="PF22599">
    <property type="entry name" value="SecDF_P1_head"/>
    <property type="match status" value="1"/>
</dbReference>
<comment type="similarity">
    <text evidence="12">Belongs to the SecD/SecF family. SecD subfamily.</text>
</comment>
<protein>
    <recommendedName>
        <fullName evidence="12 13">Multifunctional fusion protein</fullName>
    </recommendedName>
    <domain>
        <recommendedName>
            <fullName evidence="12">Protein translocase subunit SecD</fullName>
        </recommendedName>
    </domain>
    <domain>
        <recommendedName>
            <fullName evidence="13">Protein-export membrane protein SecF</fullName>
        </recommendedName>
    </domain>
</protein>
<gene>
    <name evidence="17" type="primary">secDF</name>
    <name evidence="12" type="synonym">secD</name>
    <name evidence="13" type="synonym">secF</name>
    <name evidence="17" type="ORF">OE104_02715</name>
</gene>
<comment type="caution">
    <text evidence="12">Lacks conserved residue(s) required for the propagation of feature annotation.</text>
</comment>
<feature type="transmembrane region" description="Helical" evidence="12">
    <location>
        <begin position="621"/>
        <end position="642"/>
    </location>
</feature>
<dbReference type="InterPro" id="IPR054384">
    <property type="entry name" value="SecDF_P1_head"/>
</dbReference>
<keyword evidence="18" id="KW-1185">Reference proteome</keyword>
<dbReference type="PANTHER" id="PTHR30081:SF1">
    <property type="entry name" value="PROTEIN TRANSLOCASE SUBUNIT SECD"/>
    <property type="match status" value="1"/>
</dbReference>
<feature type="domain" description="Protein export membrane protein SecD/SecF C-terminal" evidence="14">
    <location>
        <begin position="552"/>
        <end position="728"/>
    </location>
</feature>
<keyword evidence="4 12" id="KW-0812">Transmembrane</keyword>
<feature type="transmembrane region" description="Helical" evidence="12">
    <location>
        <begin position="455"/>
        <end position="474"/>
    </location>
</feature>
<evidence type="ECO:0000256" key="2">
    <source>
        <dbReference type="ARBA" id="ARBA00022448"/>
    </source>
</evidence>
<dbReference type="Gene3D" id="3.30.70.3220">
    <property type="match status" value="1"/>
</dbReference>
<evidence type="ECO:0000259" key="16">
    <source>
        <dbReference type="Pfam" id="PF22599"/>
    </source>
</evidence>
<feature type="transmembrane region" description="Helical" evidence="12">
    <location>
        <begin position="311"/>
        <end position="332"/>
    </location>
</feature>
<evidence type="ECO:0000259" key="15">
    <source>
        <dbReference type="Pfam" id="PF21760"/>
    </source>
</evidence>
<dbReference type="Gene3D" id="1.20.1640.10">
    <property type="entry name" value="Multidrug efflux transporter AcrB transmembrane domain"/>
    <property type="match status" value="2"/>
</dbReference>
<evidence type="ECO:0000313" key="17">
    <source>
        <dbReference type="EMBL" id="WAA10269.1"/>
    </source>
</evidence>
<dbReference type="Pfam" id="PF02355">
    <property type="entry name" value="SecD_SecF_C"/>
    <property type="match status" value="2"/>
</dbReference>
<comment type="subcellular location">
    <subcellularLocation>
        <location evidence="1 12">Cell membrane</location>
        <topology evidence="1 12">Multi-pass membrane protein</topology>
    </subcellularLocation>
</comment>
<keyword evidence="7 12" id="KW-0811">Translocation</keyword>
<dbReference type="HAMAP" id="MF_01464_B">
    <property type="entry name" value="SecF_B"/>
    <property type="match status" value="1"/>
</dbReference>
<dbReference type="SUPFAM" id="SSF82866">
    <property type="entry name" value="Multidrug efflux transporter AcrB transmembrane domain"/>
    <property type="match status" value="2"/>
</dbReference>
<evidence type="ECO:0000256" key="12">
    <source>
        <dbReference type="HAMAP-Rule" id="MF_01463"/>
    </source>
</evidence>
<feature type="transmembrane region" description="Helical" evidence="12">
    <location>
        <begin position="705"/>
        <end position="727"/>
    </location>
</feature>
<dbReference type="HAMAP" id="MF_01463_B">
    <property type="entry name" value="SecD_B"/>
    <property type="match status" value="1"/>
</dbReference>
<evidence type="ECO:0000313" key="18">
    <source>
        <dbReference type="Proteomes" id="UP001164718"/>
    </source>
</evidence>
<accession>A0A9E8LWW1</accession>
<dbReference type="FunFam" id="1.20.1640.10:FF:000024">
    <property type="entry name" value="Multifunctional fusion protein"/>
    <property type="match status" value="1"/>
</dbReference>
<dbReference type="GO" id="GO:0015450">
    <property type="term" value="F:protein-transporting ATPase activity"/>
    <property type="evidence" value="ECO:0007669"/>
    <property type="project" value="InterPro"/>
</dbReference>
<keyword evidence="3 12" id="KW-1003">Cell membrane</keyword>
<comment type="similarity">
    <text evidence="11">In the N-terminal section; belongs to the SecD/SecF family. SecD subfamily.</text>
</comment>
<dbReference type="Pfam" id="PF21760">
    <property type="entry name" value="SecD_1st"/>
    <property type="match status" value="1"/>
</dbReference>
<dbReference type="NCBIfam" id="NF009581">
    <property type="entry name" value="PRK13024.1-1"/>
    <property type="match status" value="1"/>
</dbReference>
<evidence type="ECO:0000256" key="11">
    <source>
        <dbReference type="ARBA" id="ARBA00061053"/>
    </source>
</evidence>
<dbReference type="GO" id="GO:0043952">
    <property type="term" value="P:protein transport by the Sec complex"/>
    <property type="evidence" value="ECO:0007669"/>
    <property type="project" value="UniProtKB-UniRule"/>
</dbReference>
<dbReference type="EMBL" id="CP106878">
    <property type="protein sequence ID" value="WAA10269.1"/>
    <property type="molecule type" value="Genomic_DNA"/>
</dbReference>
<evidence type="ECO:0000256" key="7">
    <source>
        <dbReference type="ARBA" id="ARBA00023010"/>
    </source>
</evidence>
<keyword evidence="6 12" id="KW-1133">Transmembrane helix</keyword>
<dbReference type="NCBIfam" id="TIGR00966">
    <property type="entry name" value="transloc_SecF"/>
    <property type="match status" value="1"/>
</dbReference>
<dbReference type="GO" id="GO:0006605">
    <property type="term" value="P:protein targeting"/>
    <property type="evidence" value="ECO:0007669"/>
    <property type="project" value="UniProtKB-UniRule"/>
</dbReference>
<dbReference type="GO" id="GO:0065002">
    <property type="term" value="P:intracellular protein transmembrane transport"/>
    <property type="evidence" value="ECO:0007669"/>
    <property type="project" value="UniProtKB-UniRule"/>
</dbReference>
<comment type="similarity">
    <text evidence="13">Belongs to the SecD/SecF family. SecF subfamily.</text>
</comment>
<dbReference type="InterPro" id="IPR022645">
    <property type="entry name" value="SecD/SecF_bac"/>
</dbReference>
<evidence type="ECO:0000256" key="9">
    <source>
        <dbReference type="ARBA" id="ARBA00059018"/>
    </source>
</evidence>
<feature type="domain" description="Protein translocase subunit SecDF P1" evidence="15">
    <location>
        <begin position="64"/>
        <end position="119"/>
    </location>
</feature>
<evidence type="ECO:0000256" key="13">
    <source>
        <dbReference type="HAMAP-Rule" id="MF_01464"/>
    </source>
</evidence>
<dbReference type="InterPro" id="IPR055344">
    <property type="entry name" value="SecD_SecF_C_bact"/>
</dbReference>
<feature type="transmembrane region" description="Helical" evidence="12">
    <location>
        <begin position="594"/>
        <end position="615"/>
    </location>
</feature>
<dbReference type="InterPro" id="IPR048634">
    <property type="entry name" value="SecD_SecF_C"/>
</dbReference>
<evidence type="ECO:0000256" key="10">
    <source>
        <dbReference type="ARBA" id="ARBA00060856"/>
    </source>
</evidence>
<evidence type="ECO:0000256" key="3">
    <source>
        <dbReference type="ARBA" id="ARBA00022475"/>
    </source>
</evidence>
<dbReference type="RefSeq" id="WP_275418054.1">
    <property type="nucleotide sequence ID" value="NZ_CP106878.1"/>
</dbReference>
<keyword evidence="8 12" id="KW-0472">Membrane</keyword>
<dbReference type="InterPro" id="IPR005665">
    <property type="entry name" value="SecF_bac"/>
</dbReference>
<feature type="transmembrane region" description="Helical" evidence="12">
    <location>
        <begin position="259"/>
        <end position="277"/>
    </location>
</feature>
<dbReference type="AlphaFoldDB" id="A0A9E8LWW1"/>
<evidence type="ECO:0000256" key="4">
    <source>
        <dbReference type="ARBA" id="ARBA00022692"/>
    </source>
</evidence>
<dbReference type="InterPro" id="IPR005791">
    <property type="entry name" value="SecD"/>
</dbReference>
<evidence type="ECO:0000256" key="8">
    <source>
        <dbReference type="ARBA" id="ARBA00023136"/>
    </source>
</evidence>
<proteinExistence type="inferred from homology"/>
<dbReference type="Proteomes" id="UP001164718">
    <property type="component" value="Chromosome"/>
</dbReference>
<feature type="transmembrane region" description="Helical" evidence="12">
    <location>
        <begin position="353"/>
        <end position="374"/>
    </location>
</feature>
<feature type="transmembrane region" description="Helical" evidence="12">
    <location>
        <begin position="386"/>
        <end position="409"/>
    </location>
</feature>
<feature type="transmembrane region" description="Helical" evidence="12">
    <location>
        <begin position="570"/>
        <end position="587"/>
    </location>
</feature>
<evidence type="ECO:0000256" key="1">
    <source>
        <dbReference type="ARBA" id="ARBA00004651"/>
    </source>
</evidence>
<comment type="subunit">
    <text evidence="12">Forms a complex with SecF. Part of the essential Sec protein translocation apparatus which comprises SecA, SecYEG and auxiliary proteins SecDF. Other proteins may also be involved.</text>
</comment>
<comment type="function">
    <text evidence="9 12">Part of the Sec protein translocase complex. Interacts with the SecYEG preprotein conducting channel. SecDF uses the proton motive force (PMF) to complete protein translocation after the ATP-dependent function of SecA.</text>
</comment>
<dbReference type="PANTHER" id="PTHR30081">
    <property type="entry name" value="PROTEIN-EXPORT MEMBRANE PROTEIN SEC"/>
    <property type="match status" value="1"/>
</dbReference>
<name>A0A9E8LWW1_9BACI</name>
<feature type="domain" description="SecDF P1 head subdomain" evidence="16">
    <location>
        <begin position="123"/>
        <end position="236"/>
    </location>
</feature>
<evidence type="ECO:0000256" key="5">
    <source>
        <dbReference type="ARBA" id="ARBA00022927"/>
    </source>
</evidence>
<dbReference type="PRINTS" id="PR01755">
    <property type="entry name" value="SECFTRNLCASE"/>
</dbReference>
<dbReference type="NCBIfam" id="TIGR00916">
    <property type="entry name" value="2A0604s01"/>
    <property type="match status" value="2"/>
</dbReference>
<dbReference type="NCBIfam" id="TIGR01129">
    <property type="entry name" value="secD"/>
    <property type="match status" value="1"/>
</dbReference>
<evidence type="ECO:0000259" key="14">
    <source>
        <dbReference type="Pfam" id="PF02355"/>
    </source>
</evidence>